<dbReference type="SUPFAM" id="SSF53756">
    <property type="entry name" value="UDP-Glycosyltransferase/glycogen phosphorylase"/>
    <property type="match status" value="1"/>
</dbReference>
<comment type="similarity">
    <text evidence="1">Belongs to the UDP-N-acetylglucosamine 2-epimerase family.</text>
</comment>
<dbReference type="EC" id="5.1.3.14" evidence="3"/>
<dbReference type="InterPro" id="IPR003331">
    <property type="entry name" value="UDP_GlcNAc_Epimerase_2_dom"/>
</dbReference>
<dbReference type="Gene3D" id="3.40.50.2000">
    <property type="entry name" value="Glycogen Phosphorylase B"/>
    <property type="match status" value="2"/>
</dbReference>
<keyword evidence="4" id="KW-1185">Reference proteome</keyword>
<dbReference type="PANTHER" id="PTHR43174:SF1">
    <property type="entry name" value="UDP-N-ACETYLGLUCOSAMINE 2-EPIMERASE"/>
    <property type="match status" value="1"/>
</dbReference>
<proteinExistence type="inferred from homology"/>
<dbReference type="PANTHER" id="PTHR43174">
    <property type="entry name" value="UDP-N-ACETYLGLUCOSAMINE 2-EPIMERASE"/>
    <property type="match status" value="1"/>
</dbReference>
<organism evidence="3 4">
    <name type="scientific">Hydrogeniiclostridium mannosilyticum</name>
    <dbReference type="NCBI Taxonomy" id="2764322"/>
    <lineage>
        <taxon>Bacteria</taxon>
        <taxon>Bacillati</taxon>
        <taxon>Bacillota</taxon>
        <taxon>Clostridia</taxon>
        <taxon>Eubacteriales</taxon>
        <taxon>Acutalibacteraceae</taxon>
        <taxon>Hydrogeniiclostridium</taxon>
    </lineage>
</organism>
<feature type="domain" description="UDP-N-acetylglucosamine 2-epimerase" evidence="2">
    <location>
        <begin position="29"/>
        <end position="355"/>
    </location>
</feature>
<dbReference type="InterPro" id="IPR029767">
    <property type="entry name" value="WecB-like"/>
</dbReference>
<dbReference type="RefSeq" id="WP_112332360.1">
    <property type="nucleotide sequence ID" value="NZ_QLYR01000002.1"/>
</dbReference>
<accession>A0A328UEA0</accession>
<dbReference type="EMBL" id="QLYR01000002">
    <property type="protein sequence ID" value="RAQ29946.1"/>
    <property type="molecule type" value="Genomic_DNA"/>
</dbReference>
<sequence length="369" mass="40447">MKIVTIVGARPQFIKASVVSAALRGKCGEILVHTGQHYDANMSDVFFQQLDLPAPAYHLNVGSGTHARQTGEILMRTEEVLLKEKPDKVMVYGDTNSTLAGALAASKLHIPVAHVEAGLRSHNRRMPEEQNRILTDHISTQLFCPTLTAVEQLAAEGIRGGVAMTGDVMLDTVTHYLKKARQMPGFQKIYTDNGVQPKAYYLATLHRAETTDGGEAVMHEIFSAFEALDCPVVFPVHPRTRPLAQQVIAGQAFHNIRLIEPVGYFDMLLLTSGARGVLTDSGGLQKEAYFMETPCVTLRSETEWLETLEGGWNVLAAMDRDDILQKVRRPAPDPAALARRPFGDGRAAEKIAGLLVSRELEEGRGRSKG</sequence>
<name>A0A328UEA0_9FIRM</name>
<protein>
    <submittedName>
        <fullName evidence="3">UDP-N-acetylglucosamine 2-epimerase (Non-hydrolyzing)</fullName>
        <ecNumber evidence="3">5.1.3.14</ecNumber>
    </submittedName>
</protein>
<dbReference type="Proteomes" id="UP000249377">
    <property type="component" value="Unassembled WGS sequence"/>
</dbReference>
<evidence type="ECO:0000313" key="4">
    <source>
        <dbReference type="Proteomes" id="UP000249377"/>
    </source>
</evidence>
<keyword evidence="1 3" id="KW-0413">Isomerase</keyword>
<dbReference type="Pfam" id="PF02350">
    <property type="entry name" value="Epimerase_2"/>
    <property type="match status" value="1"/>
</dbReference>
<evidence type="ECO:0000256" key="1">
    <source>
        <dbReference type="RuleBase" id="RU003513"/>
    </source>
</evidence>
<dbReference type="NCBIfam" id="TIGR00236">
    <property type="entry name" value="wecB"/>
    <property type="match status" value="1"/>
</dbReference>
<dbReference type="CDD" id="cd03786">
    <property type="entry name" value="GTB_UDP-GlcNAc_2-Epimerase"/>
    <property type="match status" value="1"/>
</dbReference>
<evidence type="ECO:0000259" key="2">
    <source>
        <dbReference type="Pfam" id="PF02350"/>
    </source>
</evidence>
<comment type="caution">
    <text evidence="3">The sequence shown here is derived from an EMBL/GenBank/DDBJ whole genome shotgun (WGS) entry which is preliminary data.</text>
</comment>
<dbReference type="AlphaFoldDB" id="A0A328UEA0"/>
<dbReference type="GO" id="GO:0008761">
    <property type="term" value="F:UDP-N-acetylglucosamine 2-epimerase activity"/>
    <property type="evidence" value="ECO:0007669"/>
    <property type="project" value="UniProtKB-EC"/>
</dbReference>
<gene>
    <name evidence="3" type="ORF">DPQ25_06345</name>
</gene>
<reference evidence="3 4" key="1">
    <citation type="submission" date="2018-06" db="EMBL/GenBank/DDBJ databases">
        <title>Noncontiguous genome sequence of Ruminococcaceae bacterium ASD2818.</title>
        <authorList>
            <person name="Chaplin A.V."/>
            <person name="Sokolova S.R."/>
            <person name="Kochetkova T.O."/>
            <person name="Goltsov A.Y."/>
            <person name="Trofimov D.Y."/>
            <person name="Efimov B.A."/>
        </authorList>
    </citation>
    <scope>NUCLEOTIDE SEQUENCE [LARGE SCALE GENOMIC DNA]</scope>
    <source>
        <strain evidence="3 4">ASD2818</strain>
    </source>
</reference>
<evidence type="ECO:0000313" key="3">
    <source>
        <dbReference type="EMBL" id="RAQ29946.1"/>
    </source>
</evidence>